<sequence length="71" mass="8268">MKISAVSTITKSLPIEFFSLVNYSLLATFGYINLFVKKFKEFYKCKCCERIADYFKSQSSYLNLFIANLVK</sequence>
<feature type="transmembrane region" description="Helical" evidence="1">
    <location>
        <begin position="17"/>
        <end position="36"/>
    </location>
</feature>
<accession>A0ABM7BGL9</accession>
<organism evidence="2 3">
    <name type="scientific">Chryseobacterium shandongense</name>
    <dbReference type="NCBI Taxonomy" id="1493872"/>
    <lineage>
        <taxon>Bacteria</taxon>
        <taxon>Pseudomonadati</taxon>
        <taxon>Bacteroidota</taxon>
        <taxon>Flavobacteriia</taxon>
        <taxon>Flavobacteriales</taxon>
        <taxon>Weeksellaceae</taxon>
        <taxon>Chryseobacterium group</taxon>
        <taxon>Chryseobacterium</taxon>
    </lineage>
</organism>
<keyword evidence="1" id="KW-1133">Transmembrane helix</keyword>
<gene>
    <name evidence="2" type="ORF">EG353_19610</name>
</gene>
<evidence type="ECO:0000313" key="3">
    <source>
        <dbReference type="Proteomes" id="UP000281741"/>
    </source>
</evidence>
<proteinExistence type="predicted"/>
<evidence type="ECO:0000313" key="2">
    <source>
        <dbReference type="EMBL" id="AZA97599.1"/>
    </source>
</evidence>
<keyword evidence="3" id="KW-1185">Reference proteome</keyword>
<keyword evidence="1" id="KW-0472">Membrane</keyword>
<reference evidence="2 3" key="1">
    <citation type="submission" date="2018-11" db="EMBL/GenBank/DDBJ databases">
        <title>Proposal to divide the Flavobacteriaceae and reorganize its genera based on Amino Acid Identity values calculated from whole genome sequences.</title>
        <authorList>
            <person name="Nicholson A.C."/>
            <person name="Gulvik C.A."/>
            <person name="Whitney A.M."/>
            <person name="Humrighouse B.W."/>
            <person name="Bell M."/>
            <person name="Holmes B."/>
            <person name="Steigerwalt A.G."/>
            <person name="Villarma A."/>
            <person name="Sheth M."/>
            <person name="Batra D."/>
            <person name="Pryor J."/>
            <person name="Bernardet J.-F."/>
            <person name="Hugo C."/>
            <person name="Kampfer P."/>
            <person name="Newman J."/>
            <person name="McQuiston J.R."/>
        </authorList>
    </citation>
    <scope>NUCLEOTIDE SEQUENCE [LARGE SCALE GENOMIC DNA]</scope>
    <source>
        <strain evidence="2 3">H5143</strain>
    </source>
</reference>
<evidence type="ECO:0000256" key="1">
    <source>
        <dbReference type="SAM" id="Phobius"/>
    </source>
</evidence>
<dbReference type="EMBL" id="CP033912">
    <property type="protein sequence ID" value="AZA97599.1"/>
    <property type="molecule type" value="Genomic_DNA"/>
</dbReference>
<name>A0ABM7BGL9_9FLAO</name>
<protein>
    <submittedName>
        <fullName evidence="2">Uncharacterized protein</fullName>
    </submittedName>
</protein>
<dbReference type="Proteomes" id="UP000281741">
    <property type="component" value="Chromosome"/>
</dbReference>
<keyword evidence="1" id="KW-0812">Transmembrane</keyword>